<dbReference type="EMBL" id="LR746496">
    <property type="protein sequence ID" value="CAA7602939.1"/>
    <property type="molecule type" value="Genomic_DNA"/>
</dbReference>
<name>A0A8S0W9W5_9FIRM</name>
<dbReference type="AlphaFoldDB" id="A0A8S0W9W5"/>
<keyword evidence="3" id="KW-0808">Transferase</keyword>
<dbReference type="KEGG" id="aacx:DEACI_3762"/>
<sequence>MIELQRVRRQEEVAGEHKAGCVLCGRELIYAETSVKRTCSICGRVQESSISCPGGHFVCDACHRADAVGMMEVLAGHSDKRNPIDLAREMMALPSVHMHGPEHHALVPLVLLASLRNLGVEVPEARLEEVLLRSGQLPGGICGSWGTCGAAIGAGIGLSVLRGLTALKKEGWAETNRDTGEILQHVGAFGGPRCCKRSTYAAILAAVEILERDGVAEFPPEAHEKPVCRDFPRNRQCLKEECGYYPKSVKGGLLPPLPQTINTNSK</sequence>
<evidence type="ECO:0000313" key="3">
    <source>
        <dbReference type="EMBL" id="CEJ05821.1"/>
    </source>
</evidence>
<evidence type="ECO:0000313" key="2">
    <source>
        <dbReference type="EMBL" id="CAA7602939.1"/>
    </source>
</evidence>
<dbReference type="EMBL" id="CDGJ01000003">
    <property type="protein sequence ID" value="CEJ05821.1"/>
    <property type="molecule type" value="Genomic_DNA"/>
</dbReference>
<proteinExistence type="predicted"/>
<dbReference type="GO" id="GO:0008168">
    <property type="term" value="F:methyltransferase activity"/>
    <property type="evidence" value="ECO:0007669"/>
    <property type="project" value="UniProtKB-KW"/>
</dbReference>
<protein>
    <submittedName>
        <fullName evidence="3">SAM-dependent methyltransferase</fullName>
    </submittedName>
</protein>
<dbReference type="GO" id="GO:0032259">
    <property type="term" value="P:methylation"/>
    <property type="evidence" value="ECO:0007669"/>
    <property type="project" value="UniProtKB-KW"/>
</dbReference>
<accession>A0A8S0W9W5</accession>
<organism evidence="2">
    <name type="scientific">Acididesulfobacillus acetoxydans</name>
    <dbReference type="NCBI Taxonomy" id="1561005"/>
    <lineage>
        <taxon>Bacteria</taxon>
        <taxon>Bacillati</taxon>
        <taxon>Bacillota</taxon>
        <taxon>Clostridia</taxon>
        <taxon>Eubacteriales</taxon>
        <taxon>Peptococcaceae</taxon>
        <taxon>Acididesulfobacillus</taxon>
    </lineage>
</organism>
<keyword evidence="3" id="KW-0489">Methyltransferase</keyword>
<reference evidence="3" key="1">
    <citation type="submission" date="2014-11" db="EMBL/GenBank/DDBJ databases">
        <authorList>
            <person name="Hornung B.V."/>
        </authorList>
    </citation>
    <scope>NUCLEOTIDE SEQUENCE</scope>
    <source>
        <strain evidence="3">INE</strain>
    </source>
</reference>
<keyword evidence="4" id="KW-1185">Reference proteome</keyword>
<dbReference type="Pfam" id="PF18978">
    <property type="entry name" value="DUF5714"/>
    <property type="match status" value="1"/>
</dbReference>
<reference evidence="2" key="2">
    <citation type="submission" date="2020-01" db="EMBL/GenBank/DDBJ databases">
        <authorList>
            <person name="Hornung B."/>
        </authorList>
    </citation>
    <scope>NUCLEOTIDE SEQUENCE</scope>
    <source>
        <strain evidence="2">PacBioINE</strain>
    </source>
</reference>
<evidence type="ECO:0000313" key="4">
    <source>
        <dbReference type="Proteomes" id="UP001071230"/>
    </source>
</evidence>
<evidence type="ECO:0000259" key="1">
    <source>
        <dbReference type="Pfam" id="PF18978"/>
    </source>
</evidence>
<dbReference type="Proteomes" id="UP000836597">
    <property type="component" value="Chromosome"/>
</dbReference>
<feature type="domain" description="DUF5714" evidence="1">
    <location>
        <begin position="76"/>
        <end position="245"/>
    </location>
</feature>
<dbReference type="InterPro" id="IPR043768">
    <property type="entry name" value="DUF5714"/>
</dbReference>
<gene>
    <name evidence="3" type="ORF">DEACI_0241</name>
    <name evidence="2" type="ORF">DEACI_3762</name>
</gene>
<dbReference type="RefSeq" id="WP_240986233.1">
    <property type="nucleotide sequence ID" value="NZ_CDGJ01000003.1"/>
</dbReference>
<dbReference type="Proteomes" id="UP001071230">
    <property type="component" value="Unassembled WGS sequence"/>
</dbReference>